<geneLocation type="plasmid" evidence="2">
    <name>unnamed1</name>
</geneLocation>
<keyword evidence="2" id="KW-0614">Plasmid</keyword>
<reference evidence="2" key="1">
    <citation type="submission" date="2023-07" db="EMBL/GenBank/DDBJ databases">
        <title>Bifidobacterium aquikefiriaerophilum sp. nov. and Bifidobacterium eccum sp. nov., isolated from water kefir.</title>
        <authorList>
            <person name="Breselge S."/>
            <person name="Bellassi P."/>
            <person name="Barcenilla C."/>
            <person name="Alvarez-Ordonez A."/>
            <person name="Morelli L."/>
            <person name="Cotter P.D."/>
        </authorList>
    </citation>
    <scope>NUCLEOTIDE SEQUENCE</scope>
    <source>
        <strain evidence="2">WK048_4_13</strain>
        <plasmid evidence="2">unnamed1</plasmid>
    </source>
</reference>
<protein>
    <recommendedName>
        <fullName evidence="3">WxL domain-containing protein</fullName>
    </recommendedName>
</protein>
<keyword evidence="1" id="KW-0472">Membrane</keyword>
<accession>A0AB39UFQ3</accession>
<feature type="transmembrane region" description="Helical" evidence="1">
    <location>
        <begin position="7"/>
        <end position="28"/>
    </location>
</feature>
<keyword evidence="1" id="KW-0812">Transmembrane</keyword>
<evidence type="ECO:0008006" key="3">
    <source>
        <dbReference type="Google" id="ProtNLM"/>
    </source>
</evidence>
<keyword evidence="1" id="KW-1133">Transmembrane helix</keyword>
<dbReference type="AlphaFoldDB" id="A0AB39UFQ3"/>
<sequence length="199" mass="20491">MEEITRIYGRLIIGAAIAAALMSLLLAVPVGGSANTVSWIGVRASTVLTSANGAAGGADTTAFDSHEKRALPVVSLTGKAKAATPFRLTDLLAITDADGWTWDGSVTDGARTADNLRTAGRWTTEQTRGMWSSGGQTRSGIVQVLSLTGPAGTRYDPSAGTATIPVTGTATARIRIMDHDNVSATYSIVIPADLKGDSS</sequence>
<evidence type="ECO:0000313" key="2">
    <source>
        <dbReference type="EMBL" id="XDS47704.1"/>
    </source>
</evidence>
<evidence type="ECO:0000256" key="1">
    <source>
        <dbReference type="SAM" id="Phobius"/>
    </source>
</evidence>
<dbReference type="RefSeq" id="WP_369343234.1">
    <property type="nucleotide sequence ID" value="NZ_CP129676.1"/>
</dbReference>
<organism evidence="2">
    <name type="scientific">Bifidobacterium fermentum</name>
    <dbReference type="NCBI Taxonomy" id="3059035"/>
    <lineage>
        <taxon>Bacteria</taxon>
        <taxon>Bacillati</taxon>
        <taxon>Actinomycetota</taxon>
        <taxon>Actinomycetes</taxon>
        <taxon>Bifidobacteriales</taxon>
        <taxon>Bifidobacteriaceae</taxon>
        <taxon>Bifidobacterium</taxon>
    </lineage>
</organism>
<name>A0AB39UFQ3_9BIFI</name>
<proteinExistence type="predicted"/>
<dbReference type="EMBL" id="CP129676">
    <property type="protein sequence ID" value="XDS47704.1"/>
    <property type="molecule type" value="Genomic_DNA"/>
</dbReference>
<gene>
    <name evidence="2" type="ORF">QN217_10850</name>
</gene>